<dbReference type="InterPro" id="IPR011335">
    <property type="entry name" value="Restrct_endonuc-II-like"/>
</dbReference>
<dbReference type="EMBL" id="SEYY01001196">
    <property type="protein sequence ID" value="KAB7505559.1"/>
    <property type="molecule type" value="Genomic_DNA"/>
</dbReference>
<dbReference type="GO" id="GO:0008297">
    <property type="term" value="F:single-stranded DNA exodeoxyribonuclease activity"/>
    <property type="evidence" value="ECO:0007669"/>
    <property type="project" value="TreeGrafter"/>
</dbReference>
<protein>
    <submittedName>
        <fullName evidence="1">Mitochondrial genome maintenance exonuclease 1</fullName>
    </submittedName>
</protein>
<name>A0A5N5TH95_9CRUS</name>
<dbReference type="Proteomes" id="UP000326759">
    <property type="component" value="Unassembled WGS sequence"/>
</dbReference>
<dbReference type="GO" id="GO:0006281">
    <property type="term" value="P:DNA repair"/>
    <property type="evidence" value="ECO:0007669"/>
    <property type="project" value="UniProtKB-ARBA"/>
</dbReference>
<keyword evidence="1" id="KW-0540">Nuclease</keyword>
<dbReference type="AlphaFoldDB" id="A0A5N5TH95"/>
<dbReference type="Gene3D" id="3.90.320.10">
    <property type="match status" value="1"/>
</dbReference>
<gene>
    <name evidence="1" type="primary">MGME1</name>
    <name evidence="1" type="ORF">Anas_00298</name>
</gene>
<organism evidence="1 2">
    <name type="scientific">Armadillidium nasatum</name>
    <dbReference type="NCBI Taxonomy" id="96803"/>
    <lineage>
        <taxon>Eukaryota</taxon>
        <taxon>Metazoa</taxon>
        <taxon>Ecdysozoa</taxon>
        <taxon>Arthropoda</taxon>
        <taxon>Crustacea</taxon>
        <taxon>Multicrustacea</taxon>
        <taxon>Malacostraca</taxon>
        <taxon>Eumalacostraca</taxon>
        <taxon>Peracarida</taxon>
        <taxon>Isopoda</taxon>
        <taxon>Oniscidea</taxon>
        <taxon>Crinocheta</taxon>
        <taxon>Armadillidiidae</taxon>
        <taxon>Armadillidium</taxon>
    </lineage>
</organism>
<comment type="caution">
    <text evidence="1">The sequence shown here is derived from an EMBL/GenBank/DDBJ whole genome shotgun (WGS) entry which is preliminary data.</text>
</comment>
<dbReference type="GO" id="GO:0005739">
    <property type="term" value="C:mitochondrion"/>
    <property type="evidence" value="ECO:0007669"/>
    <property type="project" value="TreeGrafter"/>
</dbReference>
<feature type="non-terminal residue" evidence="1">
    <location>
        <position position="1"/>
    </location>
</feature>
<accession>A0A5N5TH95</accession>
<dbReference type="PANTHER" id="PTHR31340:SF3">
    <property type="entry name" value="MITOCHONDRIAL GENOME MAINTENANCE EXONUCLEASE 1"/>
    <property type="match status" value="1"/>
</dbReference>
<proteinExistence type="predicted"/>
<keyword evidence="2" id="KW-1185">Reference proteome</keyword>
<keyword evidence="1" id="KW-0378">Hydrolase</keyword>
<dbReference type="SUPFAM" id="SSF52980">
    <property type="entry name" value="Restriction endonuclease-like"/>
    <property type="match status" value="1"/>
</dbReference>
<dbReference type="OrthoDB" id="5777131at2759"/>
<evidence type="ECO:0000313" key="1">
    <source>
        <dbReference type="EMBL" id="KAB7505559.1"/>
    </source>
</evidence>
<sequence>ILDRGKLFHSYVEQSLQNKIEDDFKIVEQYIKSVKSVLEDIESVRLLESRVIHPYLHYQGFVDCVGLYRGNPVVIDFKTSAKPKSTLSSTYDSPLQVAAYLGAMNYDPSYETLPNISSALIVIAYETGMPANVHCLNEKKCLKYWDFWCKRLLQFKNMNCEPR</sequence>
<keyword evidence="1" id="KW-0269">Exonuclease</keyword>
<reference evidence="1 2" key="1">
    <citation type="journal article" date="2019" name="PLoS Biol.">
        <title>Sex chromosomes control vertical transmission of feminizing Wolbachia symbionts in an isopod.</title>
        <authorList>
            <person name="Becking T."/>
            <person name="Chebbi M.A."/>
            <person name="Giraud I."/>
            <person name="Moumen B."/>
            <person name="Laverre T."/>
            <person name="Caubet Y."/>
            <person name="Peccoud J."/>
            <person name="Gilbert C."/>
            <person name="Cordaux R."/>
        </authorList>
    </citation>
    <scope>NUCLEOTIDE SEQUENCE [LARGE SCALE GENOMIC DNA]</scope>
    <source>
        <strain evidence="1">ANa2</strain>
        <tissue evidence="1">Whole body excluding digestive tract and cuticle</tissue>
    </source>
</reference>
<dbReference type="GO" id="GO:0006264">
    <property type="term" value="P:mitochondrial DNA replication"/>
    <property type="evidence" value="ECO:0007669"/>
    <property type="project" value="TreeGrafter"/>
</dbReference>
<dbReference type="InterPro" id="IPR011604">
    <property type="entry name" value="PDDEXK-like_dom_sf"/>
</dbReference>
<dbReference type="PANTHER" id="PTHR31340">
    <property type="entry name" value="MITOCHONDRIAL GENOME MAINTENANCE EXONUCLEASE 1"/>
    <property type="match status" value="1"/>
</dbReference>
<feature type="non-terminal residue" evidence="1">
    <location>
        <position position="163"/>
    </location>
</feature>
<evidence type="ECO:0000313" key="2">
    <source>
        <dbReference type="Proteomes" id="UP000326759"/>
    </source>
</evidence>